<name>A0A6L2PUC6_COPFO</name>
<organism evidence="2 3">
    <name type="scientific">Coptotermes formosanus</name>
    <name type="common">Formosan subterranean termite</name>
    <dbReference type="NCBI Taxonomy" id="36987"/>
    <lineage>
        <taxon>Eukaryota</taxon>
        <taxon>Metazoa</taxon>
        <taxon>Ecdysozoa</taxon>
        <taxon>Arthropoda</taxon>
        <taxon>Hexapoda</taxon>
        <taxon>Insecta</taxon>
        <taxon>Pterygota</taxon>
        <taxon>Neoptera</taxon>
        <taxon>Polyneoptera</taxon>
        <taxon>Dictyoptera</taxon>
        <taxon>Blattodea</taxon>
        <taxon>Blattoidea</taxon>
        <taxon>Termitoidae</taxon>
        <taxon>Rhinotermitidae</taxon>
        <taxon>Coptotermes</taxon>
    </lineage>
</organism>
<evidence type="ECO:0000259" key="1">
    <source>
        <dbReference type="PROSITE" id="PS50835"/>
    </source>
</evidence>
<dbReference type="CDD" id="cd00096">
    <property type="entry name" value="Ig"/>
    <property type="match status" value="1"/>
</dbReference>
<feature type="non-terminal residue" evidence="2">
    <location>
        <position position="99"/>
    </location>
</feature>
<dbReference type="AlphaFoldDB" id="A0A6L2PUC6"/>
<dbReference type="Pfam" id="PF00047">
    <property type="entry name" value="ig"/>
    <property type="match status" value="1"/>
</dbReference>
<dbReference type="InterPro" id="IPR013783">
    <property type="entry name" value="Ig-like_fold"/>
</dbReference>
<dbReference type="Proteomes" id="UP000502823">
    <property type="component" value="Unassembled WGS sequence"/>
</dbReference>
<evidence type="ECO:0000313" key="3">
    <source>
        <dbReference type="Proteomes" id="UP000502823"/>
    </source>
</evidence>
<reference evidence="3" key="1">
    <citation type="submission" date="2020-01" db="EMBL/GenBank/DDBJ databases">
        <title>Draft genome sequence of the Termite Coptotermes fromosanus.</title>
        <authorList>
            <person name="Itakura S."/>
            <person name="Yosikawa Y."/>
            <person name="Umezawa K."/>
        </authorList>
    </citation>
    <scope>NUCLEOTIDE SEQUENCE [LARGE SCALE GENOMIC DNA]</scope>
</reference>
<dbReference type="InParanoid" id="A0A6L2PUC6"/>
<feature type="non-terminal residue" evidence="2">
    <location>
        <position position="1"/>
    </location>
</feature>
<dbReference type="InterPro" id="IPR003599">
    <property type="entry name" value="Ig_sub"/>
</dbReference>
<feature type="domain" description="Ig-like" evidence="1">
    <location>
        <begin position="1"/>
        <end position="94"/>
    </location>
</feature>
<dbReference type="EMBL" id="BLKM01000606">
    <property type="protein sequence ID" value="GFG36119.1"/>
    <property type="molecule type" value="Genomic_DNA"/>
</dbReference>
<dbReference type="InterPro" id="IPR036179">
    <property type="entry name" value="Ig-like_dom_sf"/>
</dbReference>
<evidence type="ECO:0000313" key="2">
    <source>
        <dbReference type="EMBL" id="GFG36119.1"/>
    </source>
</evidence>
<dbReference type="PROSITE" id="PS50835">
    <property type="entry name" value="IG_LIKE"/>
    <property type="match status" value="1"/>
</dbReference>
<gene>
    <name evidence="2" type="ORF">Cfor_03761</name>
</gene>
<keyword evidence="3" id="KW-1185">Reference proteome</keyword>
<sequence length="99" mass="11102">VTAIPLKTVLSEAGSNVTLACPGVTELSLVHMLEWRSHVKLVEYMGESTTVWEHRHRITLLPDTFALHFHPVTAEDSAEYSCLVNNRPKPEAIVRLIVQ</sequence>
<comment type="caution">
    <text evidence="2">The sequence shown here is derived from an EMBL/GenBank/DDBJ whole genome shotgun (WGS) entry which is preliminary data.</text>
</comment>
<dbReference type="SMART" id="SM00409">
    <property type="entry name" value="IG"/>
    <property type="match status" value="1"/>
</dbReference>
<dbReference type="InterPro" id="IPR013151">
    <property type="entry name" value="Immunoglobulin_dom"/>
</dbReference>
<dbReference type="OrthoDB" id="6138780at2759"/>
<protein>
    <recommendedName>
        <fullName evidence="1">Ig-like domain-containing protein</fullName>
    </recommendedName>
</protein>
<dbReference type="SUPFAM" id="SSF48726">
    <property type="entry name" value="Immunoglobulin"/>
    <property type="match status" value="1"/>
</dbReference>
<dbReference type="Gene3D" id="2.60.40.10">
    <property type="entry name" value="Immunoglobulins"/>
    <property type="match status" value="1"/>
</dbReference>
<proteinExistence type="predicted"/>
<dbReference type="InterPro" id="IPR007110">
    <property type="entry name" value="Ig-like_dom"/>
</dbReference>
<accession>A0A6L2PUC6</accession>